<evidence type="ECO:0000313" key="1">
    <source>
        <dbReference type="EMBL" id="MCK8493201.1"/>
    </source>
</evidence>
<proteinExistence type="predicted"/>
<dbReference type="EMBL" id="JALPRF010000002">
    <property type="protein sequence ID" value="MCK8493201.1"/>
    <property type="molecule type" value="Genomic_DNA"/>
</dbReference>
<comment type="caution">
    <text evidence="1">The sequence shown here is derived from an EMBL/GenBank/DDBJ whole genome shotgun (WGS) entry which is preliminary data.</text>
</comment>
<evidence type="ECO:0000313" key="2">
    <source>
        <dbReference type="Proteomes" id="UP001202180"/>
    </source>
</evidence>
<reference evidence="1 2" key="1">
    <citation type="submission" date="2022-04" db="EMBL/GenBank/DDBJ databases">
        <title>Spirosoma sp. strain RP8 genome sequencing and assembly.</title>
        <authorList>
            <person name="Jung Y."/>
        </authorList>
    </citation>
    <scope>NUCLEOTIDE SEQUENCE [LARGE SCALE GENOMIC DNA]</scope>
    <source>
        <strain evidence="1 2">RP8</strain>
    </source>
</reference>
<gene>
    <name evidence="1" type="ORF">M0L20_15140</name>
</gene>
<accession>A0ABT0HLZ8</accession>
<dbReference type="Pfam" id="PF06996">
    <property type="entry name" value="T6SS_TssG"/>
    <property type="match status" value="1"/>
</dbReference>
<dbReference type="InterPro" id="IPR010732">
    <property type="entry name" value="T6SS_TssG-like"/>
</dbReference>
<dbReference type="RefSeq" id="WP_248477785.1">
    <property type="nucleotide sequence ID" value="NZ_JALPRF010000002.1"/>
</dbReference>
<sequence length="310" mass="35229">MKFLYDIRAEVWIANCYQNATTPVEVQVRPKGTFSRAYSPDVLNLETHEADAQHPLTHVLDLSREGLYDMLPETLHHLPTPPLRAGRDEARAMLDQSKRLRHEENEARTFWMPFEQESFRQRVQIEAQEAQALTHAYGAVWDELQNCLWGNLPIPLSVRQRACLLATWTNAYRIVGDWEGTAFYLSEFLQVPVQIQYGDFGSSTESALAGPQSVALGDAYLGQDWILNTDYLVDEGGTVRLQIGPLRNDQLSDFLPDGIGLRYVRLLADYLLPADADWELEIEPDEQTSFFRLSDGDIAGRLGLTTWLSN</sequence>
<keyword evidence="2" id="KW-1185">Reference proteome</keyword>
<protein>
    <submittedName>
        <fullName evidence="1">Type VI secretion system baseplate subunit TssG</fullName>
    </submittedName>
</protein>
<dbReference type="Proteomes" id="UP001202180">
    <property type="component" value="Unassembled WGS sequence"/>
</dbReference>
<organism evidence="1 2">
    <name type="scientific">Spirosoma liriopis</name>
    <dbReference type="NCBI Taxonomy" id="2937440"/>
    <lineage>
        <taxon>Bacteria</taxon>
        <taxon>Pseudomonadati</taxon>
        <taxon>Bacteroidota</taxon>
        <taxon>Cytophagia</taxon>
        <taxon>Cytophagales</taxon>
        <taxon>Cytophagaceae</taxon>
        <taxon>Spirosoma</taxon>
    </lineage>
</organism>
<name>A0ABT0HLZ8_9BACT</name>